<dbReference type="Pfam" id="PF02465">
    <property type="entry name" value="FliD_N"/>
    <property type="match status" value="1"/>
</dbReference>
<evidence type="ECO:0000256" key="4">
    <source>
        <dbReference type="ARBA" id="ARBA00023143"/>
    </source>
</evidence>
<dbReference type="InterPro" id="IPR010810">
    <property type="entry name" value="Flagellin_hook_IN_motif"/>
</dbReference>
<comment type="caution">
    <text evidence="8">The sequence shown here is derived from an EMBL/GenBank/DDBJ whole genome shotgun (WGS) entry which is preliminary data.</text>
</comment>
<feature type="domain" description="Flagellar hook-associated protein 2 C-terminal" evidence="7">
    <location>
        <begin position="217"/>
        <end position="441"/>
    </location>
</feature>
<comment type="subunit">
    <text evidence="2 5">Homopentamer.</text>
</comment>
<keyword evidence="5" id="KW-0964">Secreted</keyword>
<feature type="domain" description="Flagellar hook-associated protein 2 N-terminal" evidence="6">
    <location>
        <begin position="9"/>
        <end position="104"/>
    </location>
</feature>
<keyword evidence="8" id="KW-0966">Cell projection</keyword>
<evidence type="ECO:0000259" key="6">
    <source>
        <dbReference type="Pfam" id="PF02465"/>
    </source>
</evidence>
<keyword evidence="8" id="KW-0282">Flagellum</keyword>
<dbReference type="Pfam" id="PF07196">
    <property type="entry name" value="Flagellin_IN"/>
    <property type="match status" value="1"/>
</dbReference>
<evidence type="ECO:0000313" key="9">
    <source>
        <dbReference type="Proteomes" id="UP000838672"/>
    </source>
</evidence>
<dbReference type="Proteomes" id="UP000838672">
    <property type="component" value="Unassembled WGS sequence"/>
</dbReference>
<evidence type="ECO:0000256" key="3">
    <source>
        <dbReference type="ARBA" id="ARBA00023054"/>
    </source>
</evidence>
<dbReference type="EMBL" id="CAKLDI010000001">
    <property type="protein sequence ID" value="CAH0534120.1"/>
    <property type="molecule type" value="Genomic_DNA"/>
</dbReference>
<dbReference type="PANTHER" id="PTHR30288">
    <property type="entry name" value="FLAGELLAR CAP/ASSEMBLY PROTEIN FLID"/>
    <property type="match status" value="1"/>
</dbReference>
<dbReference type="Pfam" id="PF07195">
    <property type="entry name" value="FliD_C"/>
    <property type="match status" value="1"/>
</dbReference>
<keyword evidence="4 5" id="KW-0975">Bacterial flagellum</keyword>
<dbReference type="PANTHER" id="PTHR30288:SF0">
    <property type="entry name" value="FLAGELLAR HOOK-ASSOCIATED PROTEIN 2"/>
    <property type="match status" value="1"/>
</dbReference>
<evidence type="ECO:0000256" key="5">
    <source>
        <dbReference type="RuleBase" id="RU362066"/>
    </source>
</evidence>
<organism evidence="8 9">
    <name type="scientific">Vibrio stylophorae</name>
    <dbReference type="NCBI Taxonomy" id="659351"/>
    <lineage>
        <taxon>Bacteria</taxon>
        <taxon>Pseudomonadati</taxon>
        <taxon>Pseudomonadota</taxon>
        <taxon>Gammaproteobacteria</taxon>
        <taxon>Vibrionales</taxon>
        <taxon>Vibrionaceae</taxon>
        <taxon>Vibrio</taxon>
    </lineage>
</organism>
<protein>
    <recommendedName>
        <fullName evidence="5">Flagellar hook-associated protein 2</fullName>
        <shortName evidence="5">HAP2</shortName>
    </recommendedName>
    <alternativeName>
        <fullName evidence="5">Flagellar cap protein</fullName>
    </alternativeName>
</protein>
<dbReference type="InterPro" id="IPR010809">
    <property type="entry name" value="FliD_C"/>
</dbReference>
<evidence type="ECO:0000313" key="8">
    <source>
        <dbReference type="EMBL" id="CAH0534120.1"/>
    </source>
</evidence>
<dbReference type="InterPro" id="IPR003481">
    <property type="entry name" value="FliD_N"/>
</dbReference>
<dbReference type="InterPro" id="IPR040026">
    <property type="entry name" value="FliD"/>
</dbReference>
<sequence length="452" mass="49241">MSIGAIGGGQDIKAMVNKIVAAERDPKAERIEKKQADIQTDISAYGKLKESMSGVEDLMTSLDRDHVFSARTIAADDELFDASVTYQAMPASYNVEVKQLAAGHKLVSRPLPEDAKFSGGDVSLRLGGEVMNISLTSPRDQLIDLVRAINSEEKNPGIRATVVQDDLGSRLVLASDKTGKDNRLDINVKAPPDSPLQALGFNPAQSLNPMTEMQAPQDAELLIDGLSHVSSPTNTIDTAIEGVTLTVKKLSDPNQPPPEITVGYNRDAVHQSLEAFVNAYNQFYDVSQQLGGVNKATGEAGPLSGESVTRSAINQLRAIFGTPIDSAEPSMKTLSQVGITTNLQGRLEIDQDQLNKQLDNNFPAFEAFFEGRDGFARKVSDQLSMYTKFTGAISSREKSLNEQMRSLNGDMTQLDERMEQVRKRTFDQFSAMQSATGQMQAQLDYMRNMLGG</sequence>
<evidence type="ECO:0000259" key="7">
    <source>
        <dbReference type="Pfam" id="PF07195"/>
    </source>
</evidence>
<keyword evidence="9" id="KW-1185">Reference proteome</keyword>
<keyword evidence="3 5" id="KW-0175">Coiled coil</keyword>
<name>A0ABM8ZUX0_9VIBR</name>
<proteinExistence type="inferred from homology"/>
<evidence type="ECO:0000256" key="1">
    <source>
        <dbReference type="ARBA" id="ARBA00009764"/>
    </source>
</evidence>
<dbReference type="RefSeq" id="WP_237466520.1">
    <property type="nucleotide sequence ID" value="NZ_CAKLDI010000001.1"/>
</dbReference>
<accession>A0ABM8ZUX0</accession>
<feature type="coiled-coil region" evidence="5">
    <location>
        <begin position="397"/>
        <end position="424"/>
    </location>
</feature>
<comment type="similarity">
    <text evidence="1 5">Belongs to the FliD family.</text>
</comment>
<keyword evidence="8" id="KW-0969">Cilium</keyword>
<comment type="function">
    <text evidence="5">Required for morphogenesis and for the elongation of the flagellar filament by facilitating polymerization of the flagellin monomers at the tip of growing filament. Forms a capping structure, which prevents flagellin subunits (transported through the central channel of the flagellum) from leaking out without polymerization at the distal end.</text>
</comment>
<reference evidence="8" key="1">
    <citation type="submission" date="2021-11" db="EMBL/GenBank/DDBJ databases">
        <authorList>
            <person name="Rodrigo-Torres L."/>
            <person name="Arahal R. D."/>
            <person name="Lucena T."/>
        </authorList>
    </citation>
    <scope>NUCLEOTIDE SEQUENCE</scope>
    <source>
        <strain evidence="8">CECT 7929</strain>
    </source>
</reference>
<evidence type="ECO:0000256" key="2">
    <source>
        <dbReference type="ARBA" id="ARBA00011255"/>
    </source>
</evidence>
<gene>
    <name evidence="8" type="primary">fliD</name>
    <name evidence="8" type="ORF">VST7929_02021</name>
</gene>
<comment type="subcellular location">
    <subcellularLocation>
        <location evidence="5">Secreted</location>
    </subcellularLocation>
    <subcellularLocation>
        <location evidence="5">Bacterial flagellum</location>
    </subcellularLocation>
</comment>